<dbReference type="GO" id="GO:0031415">
    <property type="term" value="C:NatA complex"/>
    <property type="evidence" value="ECO:0007669"/>
    <property type="project" value="InterPro"/>
</dbReference>
<evidence type="ECO:0000256" key="1">
    <source>
        <dbReference type="ARBA" id="ARBA00022679"/>
    </source>
</evidence>
<dbReference type="AlphaFoldDB" id="A0A4P9ZE87"/>
<dbReference type="InterPro" id="IPR000182">
    <property type="entry name" value="GNAT_dom"/>
</dbReference>
<protein>
    <submittedName>
        <fullName evidence="5">Acyl-CoA N-acyltransferase</fullName>
    </submittedName>
</protein>
<dbReference type="InterPro" id="IPR016181">
    <property type="entry name" value="Acyl_CoA_acyltransferase"/>
</dbReference>
<dbReference type="PANTHER" id="PTHR23091:SF4">
    <property type="entry name" value="N-TERMINAL AMINO-ACID N(ALPHA)-ACETYLTRANSFERASE NATA"/>
    <property type="match status" value="1"/>
</dbReference>
<dbReference type="Pfam" id="PF00583">
    <property type="entry name" value="Acetyltransf_1"/>
    <property type="match status" value="1"/>
</dbReference>
<keyword evidence="6" id="KW-1185">Reference proteome</keyword>
<dbReference type="GO" id="GO:1990190">
    <property type="term" value="F:protein-N-terminal-glutamate acetyltransferase activity"/>
    <property type="evidence" value="ECO:0007669"/>
    <property type="project" value="TreeGrafter"/>
</dbReference>
<sequence length="224" mass="25353">MGVTIRRATIRDVQAMQNANLLNLPENYQLKYYMYHILSWPQASFVATTYDTEDSVDDDEGEKGVVEQLAEVNLTDLAAVAAKDIDPKGDPAYINKGEKIVGYVLGKMEDDPDAADKTPHGHITSLAVMRTYRRMGLAEKLMKQLLYAMCEVFKAEYVSLHVRNSNRAALHLYRDSLTFEVTSVEASYYQDDEDAYAMRKQLKLEEMLPCHGHAEVDDFSADLI</sequence>
<feature type="domain" description="N-acetyltransferase" evidence="4">
    <location>
        <begin position="19"/>
        <end position="203"/>
    </location>
</feature>
<dbReference type="Proteomes" id="UP000268321">
    <property type="component" value="Unassembled WGS sequence"/>
</dbReference>
<dbReference type="Gene3D" id="3.40.630.30">
    <property type="match status" value="1"/>
</dbReference>
<gene>
    <name evidence="5" type="ORF">METBISCDRAFT_16854</name>
</gene>
<proteinExistence type="inferred from homology"/>
<comment type="similarity">
    <text evidence="3">Belongs to the acetyltransferase family. ARD1 subfamily.</text>
</comment>
<dbReference type="SUPFAM" id="SSF55729">
    <property type="entry name" value="Acyl-CoA N-acyltransferases (Nat)"/>
    <property type="match status" value="1"/>
</dbReference>
<evidence type="ECO:0000313" key="6">
    <source>
        <dbReference type="Proteomes" id="UP000268321"/>
    </source>
</evidence>
<evidence type="ECO:0000256" key="2">
    <source>
        <dbReference type="ARBA" id="ARBA00023315"/>
    </source>
</evidence>
<dbReference type="GO" id="GO:1990189">
    <property type="term" value="F:protein N-terminal-serine acetyltransferase activity"/>
    <property type="evidence" value="ECO:0007669"/>
    <property type="project" value="TreeGrafter"/>
</dbReference>
<organism evidence="5 6">
    <name type="scientific">Metschnikowia bicuspidata</name>
    <dbReference type="NCBI Taxonomy" id="27322"/>
    <lineage>
        <taxon>Eukaryota</taxon>
        <taxon>Fungi</taxon>
        <taxon>Dikarya</taxon>
        <taxon>Ascomycota</taxon>
        <taxon>Saccharomycotina</taxon>
        <taxon>Pichiomycetes</taxon>
        <taxon>Metschnikowiaceae</taxon>
        <taxon>Metschnikowia</taxon>
    </lineage>
</organism>
<accession>A0A4P9ZE87</accession>
<dbReference type="EMBL" id="ML004463">
    <property type="protein sequence ID" value="RKP30240.1"/>
    <property type="molecule type" value="Genomic_DNA"/>
</dbReference>
<dbReference type="OrthoDB" id="25586at2759"/>
<dbReference type="CDD" id="cd04301">
    <property type="entry name" value="NAT_SF"/>
    <property type="match status" value="1"/>
</dbReference>
<evidence type="ECO:0000313" key="5">
    <source>
        <dbReference type="EMBL" id="RKP30240.1"/>
    </source>
</evidence>
<keyword evidence="1 5" id="KW-0808">Transferase</keyword>
<evidence type="ECO:0000259" key="4">
    <source>
        <dbReference type="PROSITE" id="PS51186"/>
    </source>
</evidence>
<dbReference type="InterPro" id="IPR045047">
    <property type="entry name" value="Ard1-like"/>
</dbReference>
<reference evidence="6" key="1">
    <citation type="journal article" date="2018" name="Nat. Microbiol.">
        <title>Leveraging single-cell genomics to expand the fungal tree of life.</title>
        <authorList>
            <person name="Ahrendt S.R."/>
            <person name="Quandt C.A."/>
            <person name="Ciobanu D."/>
            <person name="Clum A."/>
            <person name="Salamov A."/>
            <person name="Andreopoulos B."/>
            <person name="Cheng J.F."/>
            <person name="Woyke T."/>
            <person name="Pelin A."/>
            <person name="Henrissat B."/>
            <person name="Reynolds N.K."/>
            <person name="Benny G.L."/>
            <person name="Smith M.E."/>
            <person name="James T.Y."/>
            <person name="Grigoriev I.V."/>
        </authorList>
    </citation>
    <scope>NUCLEOTIDE SEQUENCE [LARGE SCALE GENOMIC DNA]</scope>
    <source>
        <strain evidence="6">Baker2002</strain>
    </source>
</reference>
<name>A0A4P9ZE87_9ASCO</name>
<dbReference type="PROSITE" id="PS51186">
    <property type="entry name" value="GNAT"/>
    <property type="match status" value="1"/>
</dbReference>
<evidence type="ECO:0000256" key="3">
    <source>
        <dbReference type="ARBA" id="ARBA00025786"/>
    </source>
</evidence>
<dbReference type="PANTHER" id="PTHR23091">
    <property type="entry name" value="N-TERMINAL ACETYLTRANSFERASE"/>
    <property type="match status" value="1"/>
</dbReference>
<keyword evidence="2 5" id="KW-0012">Acyltransferase</keyword>